<protein>
    <submittedName>
        <fullName evidence="11">Trichodiene oxygenase</fullName>
    </submittedName>
</protein>
<evidence type="ECO:0000313" key="12">
    <source>
        <dbReference type="Proteomes" id="UP001303889"/>
    </source>
</evidence>
<evidence type="ECO:0000256" key="8">
    <source>
        <dbReference type="PIRSR" id="PIRSR602401-1"/>
    </source>
</evidence>
<dbReference type="GO" id="GO:0016705">
    <property type="term" value="F:oxidoreductase activity, acting on paired donors, with incorporation or reduction of molecular oxygen"/>
    <property type="evidence" value="ECO:0007669"/>
    <property type="project" value="InterPro"/>
</dbReference>
<evidence type="ECO:0000256" key="2">
    <source>
        <dbReference type="ARBA" id="ARBA00010617"/>
    </source>
</evidence>
<proteinExistence type="inferred from homology"/>
<dbReference type="EMBL" id="MU855686">
    <property type="protein sequence ID" value="KAK3900297.1"/>
    <property type="molecule type" value="Genomic_DNA"/>
</dbReference>
<keyword evidence="10" id="KW-0812">Transmembrane</keyword>
<feature type="transmembrane region" description="Helical" evidence="10">
    <location>
        <begin position="12"/>
        <end position="34"/>
    </location>
</feature>
<dbReference type="AlphaFoldDB" id="A0AAN6MHK8"/>
<evidence type="ECO:0000256" key="1">
    <source>
        <dbReference type="ARBA" id="ARBA00001971"/>
    </source>
</evidence>
<comment type="similarity">
    <text evidence="2 9">Belongs to the cytochrome P450 family.</text>
</comment>
<accession>A0AAN6MHK8</accession>
<reference evidence="11" key="1">
    <citation type="journal article" date="2023" name="Mol. Phylogenet. Evol.">
        <title>Genome-scale phylogeny and comparative genomics of the fungal order Sordariales.</title>
        <authorList>
            <person name="Hensen N."/>
            <person name="Bonometti L."/>
            <person name="Westerberg I."/>
            <person name="Brannstrom I.O."/>
            <person name="Guillou S."/>
            <person name="Cros-Aarteil S."/>
            <person name="Calhoun S."/>
            <person name="Haridas S."/>
            <person name="Kuo A."/>
            <person name="Mondo S."/>
            <person name="Pangilinan J."/>
            <person name="Riley R."/>
            <person name="LaButti K."/>
            <person name="Andreopoulos B."/>
            <person name="Lipzen A."/>
            <person name="Chen C."/>
            <person name="Yan M."/>
            <person name="Daum C."/>
            <person name="Ng V."/>
            <person name="Clum A."/>
            <person name="Steindorff A."/>
            <person name="Ohm R.A."/>
            <person name="Martin F."/>
            <person name="Silar P."/>
            <person name="Natvig D.O."/>
            <person name="Lalanne C."/>
            <person name="Gautier V."/>
            <person name="Ament-Velasquez S.L."/>
            <person name="Kruys A."/>
            <person name="Hutchinson M.I."/>
            <person name="Powell A.J."/>
            <person name="Barry K."/>
            <person name="Miller A.N."/>
            <person name="Grigoriev I.V."/>
            <person name="Debuchy R."/>
            <person name="Gladieux P."/>
            <person name="Hiltunen Thoren M."/>
            <person name="Johannesson H."/>
        </authorList>
    </citation>
    <scope>NUCLEOTIDE SEQUENCE</scope>
    <source>
        <strain evidence="11">CBS 103.79</strain>
    </source>
</reference>
<dbReference type="InterPro" id="IPR017972">
    <property type="entry name" value="Cyt_P450_CS"/>
</dbReference>
<dbReference type="SUPFAM" id="SSF48264">
    <property type="entry name" value="Cytochrome P450"/>
    <property type="match status" value="1"/>
</dbReference>
<reference evidence="11" key="2">
    <citation type="submission" date="2023-05" db="EMBL/GenBank/DDBJ databases">
        <authorList>
            <consortium name="Lawrence Berkeley National Laboratory"/>
            <person name="Steindorff A."/>
            <person name="Hensen N."/>
            <person name="Bonometti L."/>
            <person name="Westerberg I."/>
            <person name="Brannstrom I.O."/>
            <person name="Guillou S."/>
            <person name="Cros-Aarteil S."/>
            <person name="Calhoun S."/>
            <person name="Haridas S."/>
            <person name="Kuo A."/>
            <person name="Mondo S."/>
            <person name="Pangilinan J."/>
            <person name="Riley R."/>
            <person name="Labutti K."/>
            <person name="Andreopoulos B."/>
            <person name="Lipzen A."/>
            <person name="Chen C."/>
            <person name="Yanf M."/>
            <person name="Daum C."/>
            <person name="Ng V."/>
            <person name="Clum A."/>
            <person name="Ohm R."/>
            <person name="Martin F."/>
            <person name="Silar P."/>
            <person name="Natvig D."/>
            <person name="Lalanne C."/>
            <person name="Gautier V."/>
            <person name="Ament-Velasquez S.L."/>
            <person name="Kruys A."/>
            <person name="Hutchinson M.I."/>
            <person name="Powell A.J."/>
            <person name="Barry K."/>
            <person name="Miller A.N."/>
            <person name="Grigoriev I.V."/>
            <person name="Debuchy R."/>
            <person name="Gladieux P."/>
            <person name="Thoren M.H."/>
            <person name="Johannesson H."/>
        </authorList>
    </citation>
    <scope>NUCLEOTIDE SEQUENCE</scope>
    <source>
        <strain evidence="11">CBS 103.79</strain>
    </source>
</reference>
<sequence>MAQASISRLFGDYLAFGLAAFVLYLAALAVYRLYLSPIAKFPGPKLAALTNWYEFYHDVVRQGDFTWHIKDLHKKYGPIVRITPTELHIDDPDYYDVLYTRAAGRRNKYAYFSGRFGYASDTFSTVDHDLHRQRRKAISPFFSVAKIADFQPVIAAKVDRLCDKLDSYAAGGGDTVIPLNRAWMALTTDIITEYAFAKSYDQLESPDFADTLHEALVAIYVTGHFALHFPIVFPILDMLPEWFVKWGQPEIMPVIGLRKDLATRVGHIRAGLNKSYRTASHPTIFHELLHNPDLPESEKSDARLGDEAQLIVAAGLITTSWVLSVASFHLSAQPALAAQLRAALAGVPKPYDWRALEKIPFLHGVVHEAMRLAHGVVTRDPRLAPEEELQYGEWTIPRDTPVSMTTYDVLMSEKVFPNAKEFRPERWIGRPELERYFVPFGKGSRQCMGINLAFCELYTTIATIFTRYEFDLYETDETDVQMAHAYLVPYVKWESKGIRATVRKVAEKQ</sequence>
<dbReference type="InterPro" id="IPR036396">
    <property type="entry name" value="Cyt_P450_sf"/>
</dbReference>
<gene>
    <name evidence="11" type="ORF">C8A05DRAFT_45840</name>
</gene>
<keyword evidence="5 9" id="KW-0560">Oxidoreductase</keyword>
<organism evidence="11 12">
    <name type="scientific">Staphylotrichum tortipilum</name>
    <dbReference type="NCBI Taxonomy" id="2831512"/>
    <lineage>
        <taxon>Eukaryota</taxon>
        <taxon>Fungi</taxon>
        <taxon>Dikarya</taxon>
        <taxon>Ascomycota</taxon>
        <taxon>Pezizomycotina</taxon>
        <taxon>Sordariomycetes</taxon>
        <taxon>Sordariomycetidae</taxon>
        <taxon>Sordariales</taxon>
        <taxon>Chaetomiaceae</taxon>
        <taxon>Staphylotrichum</taxon>
    </lineage>
</organism>
<dbReference type="PROSITE" id="PS00086">
    <property type="entry name" value="CYTOCHROME_P450"/>
    <property type="match status" value="1"/>
</dbReference>
<dbReference type="GO" id="GO:0004497">
    <property type="term" value="F:monooxygenase activity"/>
    <property type="evidence" value="ECO:0007669"/>
    <property type="project" value="UniProtKB-KW"/>
</dbReference>
<keyword evidence="10" id="KW-0472">Membrane</keyword>
<dbReference type="PRINTS" id="PR00463">
    <property type="entry name" value="EP450I"/>
</dbReference>
<comment type="caution">
    <text evidence="11">The sequence shown here is derived from an EMBL/GenBank/DDBJ whole genome shotgun (WGS) entry which is preliminary data.</text>
</comment>
<evidence type="ECO:0000256" key="7">
    <source>
        <dbReference type="ARBA" id="ARBA00023033"/>
    </source>
</evidence>
<evidence type="ECO:0000256" key="9">
    <source>
        <dbReference type="RuleBase" id="RU000461"/>
    </source>
</evidence>
<evidence type="ECO:0000256" key="6">
    <source>
        <dbReference type="ARBA" id="ARBA00023004"/>
    </source>
</evidence>
<dbReference type="InterPro" id="IPR002401">
    <property type="entry name" value="Cyt_P450_E_grp-I"/>
</dbReference>
<dbReference type="GO" id="GO:0005506">
    <property type="term" value="F:iron ion binding"/>
    <property type="evidence" value="ECO:0007669"/>
    <property type="project" value="InterPro"/>
</dbReference>
<evidence type="ECO:0000256" key="5">
    <source>
        <dbReference type="ARBA" id="ARBA00023002"/>
    </source>
</evidence>
<comment type="cofactor">
    <cofactor evidence="1 8">
        <name>heme</name>
        <dbReference type="ChEBI" id="CHEBI:30413"/>
    </cofactor>
</comment>
<dbReference type="PANTHER" id="PTHR24305">
    <property type="entry name" value="CYTOCHROME P450"/>
    <property type="match status" value="1"/>
</dbReference>
<keyword evidence="10" id="KW-1133">Transmembrane helix</keyword>
<name>A0AAN6MHK8_9PEZI</name>
<keyword evidence="7 9" id="KW-0503">Monooxygenase</keyword>
<evidence type="ECO:0000313" key="11">
    <source>
        <dbReference type="EMBL" id="KAK3900297.1"/>
    </source>
</evidence>
<dbReference type="PRINTS" id="PR00385">
    <property type="entry name" value="P450"/>
</dbReference>
<evidence type="ECO:0000256" key="3">
    <source>
        <dbReference type="ARBA" id="ARBA00022617"/>
    </source>
</evidence>
<feature type="binding site" description="axial binding residue" evidence="8">
    <location>
        <position position="447"/>
    </location>
    <ligand>
        <name>heme</name>
        <dbReference type="ChEBI" id="CHEBI:30413"/>
    </ligand>
    <ligandPart>
        <name>Fe</name>
        <dbReference type="ChEBI" id="CHEBI:18248"/>
    </ligandPart>
</feature>
<dbReference type="Gene3D" id="1.10.630.10">
    <property type="entry name" value="Cytochrome P450"/>
    <property type="match status" value="1"/>
</dbReference>
<dbReference type="Proteomes" id="UP001303889">
    <property type="component" value="Unassembled WGS sequence"/>
</dbReference>
<dbReference type="InterPro" id="IPR050121">
    <property type="entry name" value="Cytochrome_P450_monoxygenase"/>
</dbReference>
<keyword evidence="6 8" id="KW-0408">Iron</keyword>
<dbReference type="InterPro" id="IPR001128">
    <property type="entry name" value="Cyt_P450"/>
</dbReference>
<dbReference type="Pfam" id="PF00067">
    <property type="entry name" value="p450"/>
    <property type="match status" value="1"/>
</dbReference>
<keyword evidence="3 8" id="KW-0349">Heme</keyword>
<dbReference type="GO" id="GO:0020037">
    <property type="term" value="F:heme binding"/>
    <property type="evidence" value="ECO:0007669"/>
    <property type="project" value="InterPro"/>
</dbReference>
<evidence type="ECO:0000256" key="4">
    <source>
        <dbReference type="ARBA" id="ARBA00022723"/>
    </source>
</evidence>
<keyword evidence="12" id="KW-1185">Reference proteome</keyword>
<dbReference type="PANTHER" id="PTHR24305:SF157">
    <property type="entry name" value="N-ACETYLTRYPTOPHAN 6-HYDROXYLASE IVOC-RELATED"/>
    <property type="match status" value="1"/>
</dbReference>
<evidence type="ECO:0000256" key="10">
    <source>
        <dbReference type="SAM" id="Phobius"/>
    </source>
</evidence>
<dbReference type="CDD" id="cd11062">
    <property type="entry name" value="CYP58-like"/>
    <property type="match status" value="1"/>
</dbReference>
<keyword evidence="4 8" id="KW-0479">Metal-binding</keyword>